<organism evidence="8 11">
    <name type="scientific">Aeromicrobium senzhongii</name>
    <dbReference type="NCBI Taxonomy" id="2663859"/>
    <lineage>
        <taxon>Bacteria</taxon>
        <taxon>Bacillati</taxon>
        <taxon>Actinomycetota</taxon>
        <taxon>Actinomycetes</taxon>
        <taxon>Propionibacteriales</taxon>
        <taxon>Nocardioidaceae</taxon>
        <taxon>Aeromicrobium</taxon>
    </lineage>
</organism>
<reference evidence="8" key="1">
    <citation type="submission" date="2020-09" db="EMBL/GenBank/DDBJ databases">
        <title>Novel species in genus Aeromicrobium.</title>
        <authorList>
            <person name="Zhang G."/>
        </authorList>
    </citation>
    <scope>NUCLEOTIDE SEQUENCE</scope>
    <source>
        <strain evidence="10">zg-629</strain>
        <strain evidence="9">Zg-629</strain>
        <strain evidence="8">Zg-636</strain>
    </source>
</reference>
<dbReference type="SUPFAM" id="SSF46785">
    <property type="entry name" value="Winged helix' DNA-binding domain"/>
    <property type="match status" value="1"/>
</dbReference>
<dbReference type="SMART" id="SM01134">
    <property type="entry name" value="DeoRC"/>
    <property type="match status" value="1"/>
</dbReference>
<dbReference type="AlphaFoldDB" id="A0A8I0JZE8"/>
<feature type="domain" description="HTH deoR-type" evidence="7">
    <location>
        <begin position="3"/>
        <end position="58"/>
    </location>
</feature>
<evidence type="ECO:0000313" key="11">
    <source>
        <dbReference type="Proteomes" id="UP000620591"/>
    </source>
</evidence>
<comment type="function">
    <text evidence="6">Repressor of the lactose catabolism operon. Galactose-6-phosphate is the inducer.</text>
</comment>
<evidence type="ECO:0000256" key="6">
    <source>
        <dbReference type="ARBA" id="ARBA00024937"/>
    </source>
</evidence>
<dbReference type="PANTHER" id="PTHR30363:SF4">
    <property type="entry name" value="GLYCEROL-3-PHOSPHATE REGULON REPRESSOR"/>
    <property type="match status" value="1"/>
</dbReference>
<keyword evidence="5" id="KW-0804">Transcription</keyword>
<evidence type="ECO:0000313" key="10">
    <source>
        <dbReference type="Proteomes" id="UP000515871"/>
    </source>
</evidence>
<name>A0A8I0JZE8_9ACTN</name>
<dbReference type="InterPro" id="IPR050313">
    <property type="entry name" value="Carb_Metab_HTH_regulators"/>
</dbReference>
<evidence type="ECO:0000256" key="3">
    <source>
        <dbReference type="ARBA" id="ARBA00023015"/>
    </source>
</evidence>
<keyword evidence="3" id="KW-0805">Transcription regulation</keyword>
<evidence type="ECO:0000313" key="8">
    <source>
        <dbReference type="EMBL" id="MBC9225907.1"/>
    </source>
</evidence>
<dbReference type="InterPro" id="IPR001034">
    <property type="entry name" value="DeoR_HTH"/>
</dbReference>
<dbReference type="InterPro" id="IPR014036">
    <property type="entry name" value="DeoR-like_C"/>
</dbReference>
<dbReference type="PROSITE" id="PS00894">
    <property type="entry name" value="HTH_DEOR_1"/>
    <property type="match status" value="1"/>
</dbReference>
<accession>A0A8I0JZE8</accession>
<dbReference type="GO" id="GO:0003700">
    <property type="term" value="F:DNA-binding transcription factor activity"/>
    <property type="evidence" value="ECO:0007669"/>
    <property type="project" value="InterPro"/>
</dbReference>
<keyword evidence="2" id="KW-0678">Repressor</keyword>
<dbReference type="PROSITE" id="PS51000">
    <property type="entry name" value="HTH_DEOR_2"/>
    <property type="match status" value="1"/>
</dbReference>
<dbReference type="GO" id="GO:0003677">
    <property type="term" value="F:DNA binding"/>
    <property type="evidence" value="ECO:0007669"/>
    <property type="project" value="UniProtKB-KW"/>
</dbReference>
<evidence type="ECO:0000256" key="2">
    <source>
        <dbReference type="ARBA" id="ARBA00022491"/>
    </source>
</evidence>
<keyword evidence="4" id="KW-0238">DNA-binding</keyword>
<dbReference type="Gene3D" id="3.40.50.1360">
    <property type="match status" value="1"/>
</dbReference>
<dbReference type="Proteomes" id="UP000515871">
    <property type="component" value="Chromosome"/>
</dbReference>
<dbReference type="EMBL" id="JACTVM010000001">
    <property type="protein sequence ID" value="MBC9225907.1"/>
    <property type="molecule type" value="Genomic_DNA"/>
</dbReference>
<dbReference type="Pfam" id="PF00455">
    <property type="entry name" value="DeoRC"/>
    <property type="match status" value="1"/>
</dbReference>
<dbReference type="Gene3D" id="1.10.10.10">
    <property type="entry name" value="Winged helix-like DNA-binding domain superfamily/Winged helix DNA-binding domain"/>
    <property type="match status" value="1"/>
</dbReference>
<dbReference type="RefSeq" id="WP_187411764.1">
    <property type="nucleotide sequence ID" value="NZ_CP060587.1"/>
</dbReference>
<evidence type="ECO:0000256" key="4">
    <source>
        <dbReference type="ARBA" id="ARBA00023125"/>
    </source>
</evidence>
<evidence type="ECO:0000256" key="1">
    <source>
        <dbReference type="ARBA" id="ARBA00021390"/>
    </source>
</evidence>
<sequence length="255" mass="27081">MYAAERQLLLTELLERHGRLAVNEVADELKVSTETIRRDLTVLERAGTARRVHGGAVLSSAYSRIEPSLSQRTSERPDLKARIATAALAFLPPAGGSVLLDGGSTIAHLVSVLPSDLRLTVLTHSVAIAHQLLGHEGIALHTVGGRVRDVTGVAVGQRTVETFGTTRADVAFLGTNGIASDHGFSTADSEEAAVKRALVRSSRTQVVLADSTKFGPHQVFSFADLEDVTVVVTDDGIRPQDRAMLHEAGVDVVVA</sequence>
<evidence type="ECO:0000256" key="5">
    <source>
        <dbReference type="ARBA" id="ARBA00023163"/>
    </source>
</evidence>
<dbReference type="Proteomes" id="UP000620591">
    <property type="component" value="Unassembled WGS sequence"/>
</dbReference>
<dbReference type="Pfam" id="PF08220">
    <property type="entry name" value="HTH_DeoR"/>
    <property type="match status" value="1"/>
</dbReference>
<dbReference type="SUPFAM" id="SSF100950">
    <property type="entry name" value="NagB/RpiA/CoA transferase-like"/>
    <property type="match status" value="1"/>
</dbReference>
<dbReference type="InterPro" id="IPR036390">
    <property type="entry name" value="WH_DNA-bd_sf"/>
</dbReference>
<evidence type="ECO:0000313" key="9">
    <source>
        <dbReference type="EMBL" id="QNL95051.1"/>
    </source>
</evidence>
<protein>
    <recommendedName>
        <fullName evidence="1">Lactose phosphotransferase system repressor</fullName>
    </recommendedName>
</protein>
<evidence type="ECO:0000259" key="7">
    <source>
        <dbReference type="PROSITE" id="PS51000"/>
    </source>
</evidence>
<dbReference type="PRINTS" id="PR00037">
    <property type="entry name" value="HTHLACR"/>
</dbReference>
<proteinExistence type="predicted"/>
<gene>
    <name evidence="9" type="ORF">H9L21_03665</name>
    <name evidence="8" type="ORF">IBG24_06235</name>
</gene>
<dbReference type="PANTHER" id="PTHR30363">
    <property type="entry name" value="HTH-TYPE TRANSCRIPTIONAL REGULATOR SRLR-RELATED"/>
    <property type="match status" value="1"/>
</dbReference>
<dbReference type="SMART" id="SM00420">
    <property type="entry name" value="HTH_DEOR"/>
    <property type="match status" value="1"/>
</dbReference>
<dbReference type="InterPro" id="IPR036388">
    <property type="entry name" value="WH-like_DNA-bd_sf"/>
</dbReference>
<dbReference type="EMBL" id="CP060587">
    <property type="protein sequence ID" value="QNL95051.1"/>
    <property type="molecule type" value="Genomic_DNA"/>
</dbReference>
<dbReference type="InterPro" id="IPR037171">
    <property type="entry name" value="NagB/RpiA_transferase-like"/>
</dbReference>
<keyword evidence="10" id="KW-1185">Reference proteome</keyword>
<dbReference type="InterPro" id="IPR018356">
    <property type="entry name" value="Tscrpt_reg_HTH_DeoR_CS"/>
</dbReference>